<accession>A0A6H1U3H6</accession>
<dbReference type="PANTHER" id="PTHR12215:SF10">
    <property type="entry name" value="L-AMINOADIPATE-SEMIALDEHYDE DEHYDROGENASE-PHOSPHOPANTETHEINYL TRANSFERASE"/>
    <property type="match status" value="1"/>
</dbReference>
<dbReference type="GO" id="GO:0019878">
    <property type="term" value="P:lysine biosynthetic process via aminoadipic acid"/>
    <property type="evidence" value="ECO:0007669"/>
    <property type="project" value="TreeGrafter"/>
</dbReference>
<organism evidence="5 6">
    <name type="scientific">Oxynema aestuarii AP17</name>
    <dbReference type="NCBI Taxonomy" id="2064643"/>
    <lineage>
        <taxon>Bacteria</taxon>
        <taxon>Bacillati</taxon>
        <taxon>Cyanobacteriota</taxon>
        <taxon>Cyanophyceae</taxon>
        <taxon>Oscillatoriophycideae</taxon>
        <taxon>Oscillatoriales</taxon>
        <taxon>Oscillatoriaceae</taxon>
        <taxon>Oxynema</taxon>
        <taxon>Oxynema aestuarii</taxon>
    </lineage>
</organism>
<dbReference type="EMBL" id="CP051167">
    <property type="protein sequence ID" value="QIZ73438.1"/>
    <property type="molecule type" value="Genomic_DNA"/>
</dbReference>
<keyword evidence="6" id="KW-1185">Reference proteome</keyword>
<evidence type="ECO:0000256" key="1">
    <source>
        <dbReference type="ARBA" id="ARBA00010990"/>
    </source>
</evidence>
<dbReference type="InterPro" id="IPR037143">
    <property type="entry name" value="4-PPantetheinyl_Trfase_dom_sf"/>
</dbReference>
<keyword evidence="2 5" id="KW-0808">Transferase</keyword>
<evidence type="ECO:0000259" key="4">
    <source>
        <dbReference type="Pfam" id="PF22624"/>
    </source>
</evidence>
<dbReference type="GO" id="GO:0000287">
    <property type="term" value="F:magnesium ion binding"/>
    <property type="evidence" value="ECO:0007669"/>
    <property type="project" value="InterPro"/>
</dbReference>
<dbReference type="RefSeq" id="WP_168571584.1">
    <property type="nucleotide sequence ID" value="NZ_CP051167.1"/>
</dbReference>
<feature type="domain" description="4'-phosphopantetheinyl transferase" evidence="3">
    <location>
        <begin position="127"/>
        <end position="218"/>
    </location>
</feature>
<evidence type="ECO:0000256" key="2">
    <source>
        <dbReference type="ARBA" id="ARBA00022679"/>
    </source>
</evidence>
<dbReference type="InterPro" id="IPR055066">
    <property type="entry name" value="AASDHPPT_N"/>
</dbReference>
<protein>
    <submittedName>
        <fullName evidence="5">4'-phosphopantetheinyl transferase superfamily protein</fullName>
    </submittedName>
</protein>
<dbReference type="AlphaFoldDB" id="A0A6H1U3H6"/>
<dbReference type="GO" id="GO:0005829">
    <property type="term" value="C:cytosol"/>
    <property type="evidence" value="ECO:0007669"/>
    <property type="project" value="TreeGrafter"/>
</dbReference>
<dbReference type="GO" id="GO:0008897">
    <property type="term" value="F:holo-[acyl-carrier-protein] synthase activity"/>
    <property type="evidence" value="ECO:0007669"/>
    <property type="project" value="InterPro"/>
</dbReference>
<sequence>MVNRKSLWRRAESASILSQNEVHVWRASLDCGDETLDRLGSLLSEDEWQRARRFYFDRDRRHFIAARGLLRTLLARYLGWDPSLLAFGYTDKGKPSLVTTSPGGLLQFNLSHSYGRVLYALTLGREVGVDLEYLRLVKVDALAQRFFSDREAAAIAEEPETEKQTLFFKLWTAKEAYLKATGEGLAGLSRVELEVTGDRQVRLKQIANNPYLTSLWSLYCLDPEDGYLGAIAVRGDRLELSCWEFDGNFR</sequence>
<evidence type="ECO:0000259" key="3">
    <source>
        <dbReference type="Pfam" id="PF01648"/>
    </source>
</evidence>
<dbReference type="KEGG" id="oxy:HCG48_24900"/>
<evidence type="ECO:0000313" key="6">
    <source>
        <dbReference type="Proteomes" id="UP000500857"/>
    </source>
</evidence>
<dbReference type="PANTHER" id="PTHR12215">
    <property type="entry name" value="PHOSPHOPANTETHEINE TRANSFERASE"/>
    <property type="match status" value="1"/>
</dbReference>
<dbReference type="InterPro" id="IPR050559">
    <property type="entry name" value="P-Pant_transferase_sf"/>
</dbReference>
<comment type="similarity">
    <text evidence="1">Belongs to the P-Pant transferase superfamily. Gsp/Sfp/HetI/AcpT family.</text>
</comment>
<dbReference type="Pfam" id="PF01648">
    <property type="entry name" value="ACPS"/>
    <property type="match status" value="1"/>
</dbReference>
<gene>
    <name evidence="5" type="ORF">HCG48_24900</name>
</gene>
<reference evidence="5 6" key="1">
    <citation type="submission" date="2020-04" db="EMBL/GenBank/DDBJ databases">
        <authorList>
            <person name="Basu S."/>
            <person name="Maruthanayagam V."/>
            <person name="Chakraborty S."/>
            <person name="Pramanik A."/>
            <person name="Mukherjee J."/>
            <person name="Brink B."/>
        </authorList>
    </citation>
    <scope>NUCLEOTIDE SEQUENCE [LARGE SCALE GENOMIC DNA]</scope>
    <source>
        <strain evidence="5 6">AP17</strain>
    </source>
</reference>
<dbReference type="InterPro" id="IPR008278">
    <property type="entry name" value="4-PPantetheinyl_Trfase_dom"/>
</dbReference>
<feature type="domain" description="4'-phosphopantetheinyl transferase N-terminal" evidence="4">
    <location>
        <begin position="35"/>
        <end position="113"/>
    </location>
</feature>
<dbReference type="SUPFAM" id="SSF56214">
    <property type="entry name" value="4'-phosphopantetheinyl transferase"/>
    <property type="match status" value="2"/>
</dbReference>
<name>A0A6H1U3H6_9CYAN</name>
<dbReference type="Pfam" id="PF22624">
    <property type="entry name" value="AASDHPPT_N"/>
    <property type="match status" value="1"/>
</dbReference>
<proteinExistence type="inferred from homology"/>
<evidence type="ECO:0000313" key="5">
    <source>
        <dbReference type="EMBL" id="QIZ73438.1"/>
    </source>
</evidence>
<dbReference type="Proteomes" id="UP000500857">
    <property type="component" value="Chromosome"/>
</dbReference>
<dbReference type="Gene3D" id="3.90.470.20">
    <property type="entry name" value="4'-phosphopantetheinyl transferase domain"/>
    <property type="match status" value="2"/>
</dbReference>